<protein>
    <submittedName>
        <fullName evidence="1">Uncharacterized protein</fullName>
    </submittedName>
</protein>
<accession>A0A0L6CIN7</accession>
<evidence type="ECO:0000313" key="2">
    <source>
        <dbReference type="Proteomes" id="UP000037397"/>
    </source>
</evidence>
<sequence length="94" mass="10139">MVACRRVVLDTTAPADARAVQVFVRQEPPRDGQTARRFAVDNIRLVQWAPQGAGGRGYDVVRAGADATARFVRDVPAVPGEQDGPVLRRVEADG</sequence>
<proteinExistence type="predicted"/>
<keyword evidence="2" id="KW-1185">Reference proteome</keyword>
<gene>
    <name evidence="1" type="ORF">VV01_10380</name>
</gene>
<reference evidence="2" key="1">
    <citation type="submission" date="2015-03" db="EMBL/GenBank/DDBJ databases">
        <title>Luteipulveratus halotolerans sp. nov., a novel actinobacterium (Dermacoccaceae) from Sarawak, Malaysia.</title>
        <authorList>
            <person name="Juboi H."/>
            <person name="Basik A."/>
            <person name="Shamsul S.S."/>
            <person name="Arnold P."/>
            <person name="Schmitt E.K."/>
            <person name="Sanglier J.-J."/>
            <person name="Yeo T."/>
        </authorList>
    </citation>
    <scope>NUCLEOTIDE SEQUENCE [LARGE SCALE GENOMIC DNA]</scope>
    <source>
        <strain evidence="2">C296001</strain>
    </source>
</reference>
<name>A0A0L6CIN7_9MICO</name>
<dbReference type="Proteomes" id="UP000037397">
    <property type="component" value="Unassembled WGS sequence"/>
</dbReference>
<organism evidence="1 2">
    <name type="scientific">Luteipulveratus halotolerans</name>
    <dbReference type="NCBI Taxonomy" id="1631356"/>
    <lineage>
        <taxon>Bacteria</taxon>
        <taxon>Bacillati</taxon>
        <taxon>Actinomycetota</taxon>
        <taxon>Actinomycetes</taxon>
        <taxon>Micrococcales</taxon>
        <taxon>Dermacoccaceae</taxon>
        <taxon>Luteipulveratus</taxon>
    </lineage>
</organism>
<evidence type="ECO:0000313" key="1">
    <source>
        <dbReference type="EMBL" id="KNX37460.1"/>
    </source>
</evidence>
<dbReference type="EMBL" id="LAIR01000002">
    <property type="protein sequence ID" value="KNX37460.1"/>
    <property type="molecule type" value="Genomic_DNA"/>
</dbReference>
<comment type="caution">
    <text evidence="1">The sequence shown here is derived from an EMBL/GenBank/DDBJ whole genome shotgun (WGS) entry which is preliminary data.</text>
</comment>
<dbReference type="AlphaFoldDB" id="A0A0L6CIN7"/>